<dbReference type="InterPro" id="IPR029510">
    <property type="entry name" value="Ald_DH_CS_GLU"/>
</dbReference>
<dbReference type="Pfam" id="PF00171">
    <property type="entry name" value="Aldedh"/>
    <property type="match status" value="1"/>
</dbReference>
<feature type="active site" evidence="3">
    <location>
        <position position="290"/>
    </location>
</feature>
<dbReference type="FunFam" id="3.40.309.10:FF:000009">
    <property type="entry name" value="Aldehyde dehydrogenase A"/>
    <property type="match status" value="1"/>
</dbReference>
<evidence type="ECO:0000313" key="7">
    <source>
        <dbReference type="Proteomes" id="UP000255082"/>
    </source>
</evidence>
<dbReference type="SUPFAM" id="SSF53720">
    <property type="entry name" value="ALDH-like"/>
    <property type="match status" value="1"/>
</dbReference>
<proteinExistence type="inferred from homology"/>
<dbReference type="Gene3D" id="3.40.605.10">
    <property type="entry name" value="Aldehyde Dehydrogenase, Chain A, domain 1"/>
    <property type="match status" value="1"/>
</dbReference>
<name>A0A378WLI2_9NOCA</name>
<sequence length="555" mass="59696">MVTAVTGGKLWRSLMETTTHSGAEATSRSGAASTLPPRITNTLIDRLTGLITAGTAGEKREPYDMIEVYTGAVVGELPQSSPEDVAAAADKARAAQREWANWPVKRRLQVFEKAHELILSELDTIADLIQIGCGKTRRMAIEESCDPVMVISHYLKHAERILKPIRRGGAMPIISTSTEQHRPKGVVAVIAPWNFPFAISISDSIPALIAGNGVVIKPDNKTALCTLYGVELLRKAGLPRDLIQVVCGTGPDVGPTLIDHSDFVMFTGSTATGRTIGERAGRNLISCSLELGGKNPMIVLEDANLDEVVPGAIFAVYGNSGQACMHIERIYVHDRIHDEFVRRFVAAAEELGSKAGASYTADPEFGSLVSVDHMRRVAAHVDDAVAKGATVLTGGKARPDIGPAFYEPTVLTGVTPEMEHATVETFGPVVTIYRYTDENEAIRQANATTYGLNASIWSSDLARAEKLADRLEAGNVNVNDGFVATYSAKMTPSGGVKQSGVGTRHGDAGLLKYTDTVNVGVQKKQVLSARAGMPFEKQLKSTLITLRLSRRLRIR</sequence>
<keyword evidence="2 4" id="KW-0560">Oxidoreductase</keyword>
<evidence type="ECO:0000259" key="5">
    <source>
        <dbReference type="Pfam" id="PF00171"/>
    </source>
</evidence>
<evidence type="ECO:0000256" key="1">
    <source>
        <dbReference type="ARBA" id="ARBA00009986"/>
    </source>
</evidence>
<organism evidence="6 7">
    <name type="scientific">Nocardia africana</name>
    <dbReference type="NCBI Taxonomy" id="134964"/>
    <lineage>
        <taxon>Bacteria</taxon>
        <taxon>Bacillati</taxon>
        <taxon>Actinomycetota</taxon>
        <taxon>Actinomycetes</taxon>
        <taxon>Mycobacteriales</taxon>
        <taxon>Nocardiaceae</taxon>
        <taxon>Nocardia</taxon>
    </lineage>
</organism>
<dbReference type="PROSITE" id="PS00687">
    <property type="entry name" value="ALDEHYDE_DEHYDR_GLU"/>
    <property type="match status" value="1"/>
</dbReference>
<dbReference type="PANTHER" id="PTHR11699">
    <property type="entry name" value="ALDEHYDE DEHYDROGENASE-RELATED"/>
    <property type="match status" value="1"/>
</dbReference>
<dbReference type="CDD" id="cd07101">
    <property type="entry name" value="ALDH_SSADH2_GabD2"/>
    <property type="match status" value="1"/>
</dbReference>
<dbReference type="NCBIfam" id="NF006916">
    <property type="entry name" value="PRK09407.1"/>
    <property type="match status" value="1"/>
</dbReference>
<evidence type="ECO:0000256" key="4">
    <source>
        <dbReference type="RuleBase" id="RU003345"/>
    </source>
</evidence>
<dbReference type="InterPro" id="IPR016161">
    <property type="entry name" value="Ald_DH/histidinol_DH"/>
</dbReference>
<evidence type="ECO:0000256" key="2">
    <source>
        <dbReference type="ARBA" id="ARBA00023002"/>
    </source>
</evidence>
<dbReference type="Gene3D" id="3.40.309.10">
    <property type="entry name" value="Aldehyde Dehydrogenase, Chain A, domain 2"/>
    <property type="match status" value="1"/>
</dbReference>
<dbReference type="InterPro" id="IPR016162">
    <property type="entry name" value="Ald_DH_N"/>
</dbReference>
<protein>
    <submittedName>
        <fullName evidence="6">Succinate-semialdehyde dehydrogenase [NADP(+)] 2</fullName>
        <ecNumber evidence="6">1.2.1.79</ecNumber>
    </submittedName>
</protein>
<dbReference type="AlphaFoldDB" id="A0A378WLI2"/>
<dbReference type="InterPro" id="IPR016163">
    <property type="entry name" value="Ald_DH_C"/>
</dbReference>
<dbReference type="GO" id="GO:0036243">
    <property type="term" value="F:succinate-semialdehyde dehydrogenase (NADP+) activity"/>
    <property type="evidence" value="ECO:0007669"/>
    <property type="project" value="UniProtKB-EC"/>
</dbReference>
<dbReference type="Proteomes" id="UP000255082">
    <property type="component" value="Unassembled WGS sequence"/>
</dbReference>
<evidence type="ECO:0000256" key="3">
    <source>
        <dbReference type="PROSITE-ProRule" id="PRU10007"/>
    </source>
</evidence>
<accession>A0A378WLI2</accession>
<dbReference type="EC" id="1.2.1.79" evidence="6"/>
<dbReference type="EMBL" id="UGRU01000001">
    <property type="protein sequence ID" value="SUA41311.1"/>
    <property type="molecule type" value="Genomic_DNA"/>
</dbReference>
<feature type="domain" description="Aldehyde dehydrogenase" evidence="5">
    <location>
        <begin position="58"/>
        <end position="518"/>
    </location>
</feature>
<gene>
    <name evidence="6" type="primary">gabD2_1</name>
    <name evidence="6" type="ORF">NCTC13184_00647</name>
</gene>
<dbReference type="InterPro" id="IPR015590">
    <property type="entry name" value="Aldehyde_DH_dom"/>
</dbReference>
<comment type="similarity">
    <text evidence="1 4">Belongs to the aldehyde dehydrogenase family.</text>
</comment>
<reference evidence="6 7" key="1">
    <citation type="submission" date="2018-06" db="EMBL/GenBank/DDBJ databases">
        <authorList>
            <consortium name="Pathogen Informatics"/>
            <person name="Doyle S."/>
        </authorList>
    </citation>
    <scope>NUCLEOTIDE SEQUENCE [LARGE SCALE GENOMIC DNA]</scope>
    <source>
        <strain evidence="6 7">NCTC13184</strain>
    </source>
</reference>
<evidence type="ECO:0000313" key="6">
    <source>
        <dbReference type="EMBL" id="SUA41311.1"/>
    </source>
</evidence>